<evidence type="ECO:0000256" key="5">
    <source>
        <dbReference type="ARBA" id="ARBA00023077"/>
    </source>
</evidence>
<keyword evidence="3 8" id="KW-1134">Transmembrane beta strand</keyword>
<evidence type="ECO:0000259" key="10">
    <source>
        <dbReference type="Pfam" id="PF00593"/>
    </source>
</evidence>
<reference evidence="12" key="2">
    <citation type="journal article" date="2021" name="PeerJ">
        <title>Extensive microbial diversity within the chicken gut microbiome revealed by metagenomics and culture.</title>
        <authorList>
            <person name="Gilroy R."/>
            <person name="Ravi A."/>
            <person name="Getino M."/>
            <person name="Pursley I."/>
            <person name="Horton D.L."/>
            <person name="Alikhan N.F."/>
            <person name="Baker D."/>
            <person name="Gharbi K."/>
            <person name="Hall N."/>
            <person name="Watson M."/>
            <person name="Adriaenssens E.M."/>
            <person name="Foster-Nyarko E."/>
            <person name="Jarju S."/>
            <person name="Secka A."/>
            <person name="Antonio M."/>
            <person name="Oren A."/>
            <person name="Chaudhuri R.R."/>
            <person name="La Ragione R."/>
            <person name="Hildebrand F."/>
            <person name="Pallen M.J."/>
        </authorList>
    </citation>
    <scope>NUCLEOTIDE SEQUENCE</scope>
    <source>
        <strain evidence="12">G3-8215</strain>
    </source>
</reference>
<dbReference type="SUPFAM" id="SSF56935">
    <property type="entry name" value="Porins"/>
    <property type="match status" value="1"/>
</dbReference>
<keyword evidence="6 8" id="KW-0472">Membrane</keyword>
<comment type="caution">
    <text evidence="12">The sequence shown here is derived from an EMBL/GenBank/DDBJ whole genome shotgun (WGS) entry which is preliminary data.</text>
</comment>
<dbReference type="Pfam" id="PF00593">
    <property type="entry name" value="TonB_dep_Rec_b-barrel"/>
    <property type="match status" value="1"/>
</dbReference>
<sequence>MKNELLKIVFAAIAMLFGATMSFAQGYSLKGVITGTDGQPVIGAAVIVNGTSHGAATDVDGSYVLEMSLPPAADATVTVSCIGYRPQTVSLASASDGVLDIVLEIDTTLLEEVVVVGYGTVKKKDLTGALSSVSNKSLMQRQQPTISTALQGAMPGVTVTRTSSAPGQEATIRVRGITSMTEGASDPLILIDGVPGSLTDVSSSDVESITVLKDAASASIYGSQAAAGVILITTKRGGSQGTSVSYSYSIGFDSPTSMPEYADAIGYMEAINELRYNDTPAGGWYQEFSQEYIDNYWQNNAADPDLYPNVNWRDLVLKDYSLRQSHNLTVRTGKQNYSSVLSLNYDDVDGLFTKNLEWQRYNVRLNNDIKVFKWMRVAADLSLRKTDELDPASSPSSLMRFVPPIYAAQWSNGNWAPGKDSNNIYAALMDGGTKNRDIYKVGARFQLDITPVKGLTVTGVFAPNFTYTKSKDFTKQVPYWSSPDDLSATSANYISQATQTTLEEKRNDVFSHTTQIYANYSETFASDHNFSAMAGYENYWYNEEGLMAGNSSFPHSMIPYLSAGSTDAVVAGSENVYQLSRRSFFGRVMYNYKNKYYIQGNIRVDGSSRFSAENRWGTFLSASAGWVFTNEKFMEGAKGILDFGKLRLSYGQLGNERIQGYYPYQSTLTPDHSVGYVGNNVSALPGYSQTAAVISDLSWETTTTYDVGLDLEFLDNRLTFSGDYYYKRTDDMLLTVPIAPIIGLSDPYDNVGTMNTKGWEITLGWRDHVGDFSYSVSFNLSDDVSTMGYIGNKEIISGGKIIKEGVEYNSWYGFVSDGLFQTQAEVDAAAKYGNEQIGDIRYKNLADADPENPLINNEYDRTVLGSSLPHFNFGGNISMAWKGIDFSLDFQGVGKRNSYLSTYMVQPLRAQWYNVPQEIIGKSWSRKNTVEQNMNARYPRYSWNSNESNYSYSDFWLFDGSYFRVKNITLGYTLPDKWMRRIWVKNLRFAVTLTDFFTYSHFPKGWDPEGGVSAYPITKSVLLSASITF</sequence>
<dbReference type="InterPro" id="IPR023997">
    <property type="entry name" value="TonB-dep_OMP_SusC/RagA_CS"/>
</dbReference>
<name>A0A940DS01_9BACT</name>
<feature type="domain" description="TonB-dependent receptor-like beta-barrel" evidence="10">
    <location>
        <begin position="412"/>
        <end position="987"/>
    </location>
</feature>
<comment type="similarity">
    <text evidence="8 9">Belongs to the TonB-dependent receptor family.</text>
</comment>
<dbReference type="PROSITE" id="PS52016">
    <property type="entry name" value="TONB_DEPENDENT_REC_3"/>
    <property type="match status" value="1"/>
</dbReference>
<dbReference type="Gene3D" id="2.40.170.20">
    <property type="entry name" value="TonB-dependent receptor, beta-barrel domain"/>
    <property type="match status" value="1"/>
</dbReference>
<dbReference type="SUPFAM" id="SSF49464">
    <property type="entry name" value="Carboxypeptidase regulatory domain-like"/>
    <property type="match status" value="1"/>
</dbReference>
<dbReference type="AlphaFoldDB" id="A0A940DS01"/>
<dbReference type="Pfam" id="PF07715">
    <property type="entry name" value="Plug"/>
    <property type="match status" value="1"/>
</dbReference>
<keyword evidence="7 8" id="KW-0998">Cell outer membrane</keyword>
<dbReference type="InterPro" id="IPR008969">
    <property type="entry name" value="CarboxyPept-like_regulatory"/>
</dbReference>
<evidence type="ECO:0000256" key="4">
    <source>
        <dbReference type="ARBA" id="ARBA00022692"/>
    </source>
</evidence>
<keyword evidence="12" id="KW-0675">Receptor</keyword>
<evidence type="ECO:0000256" key="7">
    <source>
        <dbReference type="ARBA" id="ARBA00023237"/>
    </source>
</evidence>
<dbReference type="InterPro" id="IPR037066">
    <property type="entry name" value="Plug_dom_sf"/>
</dbReference>
<proteinExistence type="inferred from homology"/>
<dbReference type="InterPro" id="IPR036942">
    <property type="entry name" value="Beta-barrel_TonB_sf"/>
</dbReference>
<evidence type="ECO:0000313" key="12">
    <source>
        <dbReference type="EMBL" id="MBO8483853.1"/>
    </source>
</evidence>
<evidence type="ECO:0000256" key="1">
    <source>
        <dbReference type="ARBA" id="ARBA00004571"/>
    </source>
</evidence>
<evidence type="ECO:0000313" key="13">
    <source>
        <dbReference type="Proteomes" id="UP000725002"/>
    </source>
</evidence>
<gene>
    <name evidence="12" type="ORF">IAB75_07050</name>
</gene>
<evidence type="ECO:0000256" key="2">
    <source>
        <dbReference type="ARBA" id="ARBA00022448"/>
    </source>
</evidence>
<dbReference type="EMBL" id="JADILV010000047">
    <property type="protein sequence ID" value="MBO8483853.1"/>
    <property type="molecule type" value="Genomic_DNA"/>
</dbReference>
<dbReference type="NCBIfam" id="TIGR04057">
    <property type="entry name" value="SusC_RagA_signa"/>
    <property type="match status" value="1"/>
</dbReference>
<keyword evidence="2 8" id="KW-0813">Transport</keyword>
<evidence type="ECO:0000259" key="11">
    <source>
        <dbReference type="Pfam" id="PF07715"/>
    </source>
</evidence>
<dbReference type="Pfam" id="PF13715">
    <property type="entry name" value="CarbopepD_reg_2"/>
    <property type="match status" value="1"/>
</dbReference>
<dbReference type="Proteomes" id="UP000725002">
    <property type="component" value="Unassembled WGS sequence"/>
</dbReference>
<accession>A0A940DS01</accession>
<dbReference type="GO" id="GO:0009279">
    <property type="term" value="C:cell outer membrane"/>
    <property type="evidence" value="ECO:0007669"/>
    <property type="project" value="UniProtKB-SubCell"/>
</dbReference>
<dbReference type="Gene3D" id="2.60.40.1120">
    <property type="entry name" value="Carboxypeptidase-like, regulatory domain"/>
    <property type="match status" value="1"/>
</dbReference>
<dbReference type="InterPro" id="IPR023996">
    <property type="entry name" value="TonB-dep_OMP_SusC/RagA"/>
</dbReference>
<keyword evidence="4 8" id="KW-0812">Transmembrane</keyword>
<protein>
    <submittedName>
        <fullName evidence="12">TonB-dependent receptor</fullName>
    </submittedName>
</protein>
<evidence type="ECO:0000256" key="3">
    <source>
        <dbReference type="ARBA" id="ARBA00022452"/>
    </source>
</evidence>
<dbReference type="InterPro" id="IPR000531">
    <property type="entry name" value="Beta-barrel_TonB"/>
</dbReference>
<keyword evidence="5 9" id="KW-0798">TonB box</keyword>
<reference evidence="12" key="1">
    <citation type="submission" date="2020-10" db="EMBL/GenBank/DDBJ databases">
        <authorList>
            <person name="Gilroy R."/>
        </authorList>
    </citation>
    <scope>NUCLEOTIDE SEQUENCE</scope>
    <source>
        <strain evidence="12">G3-8215</strain>
    </source>
</reference>
<dbReference type="NCBIfam" id="TIGR04056">
    <property type="entry name" value="OMP_RagA_SusC"/>
    <property type="match status" value="1"/>
</dbReference>
<organism evidence="12 13">
    <name type="scientific">Candidatus Cryptobacteroides avicola</name>
    <dbReference type="NCBI Taxonomy" id="2840757"/>
    <lineage>
        <taxon>Bacteria</taxon>
        <taxon>Pseudomonadati</taxon>
        <taxon>Bacteroidota</taxon>
        <taxon>Bacteroidia</taxon>
        <taxon>Bacteroidales</taxon>
        <taxon>Candidatus Cryptobacteroides</taxon>
    </lineage>
</organism>
<evidence type="ECO:0000256" key="6">
    <source>
        <dbReference type="ARBA" id="ARBA00023136"/>
    </source>
</evidence>
<evidence type="ECO:0000256" key="8">
    <source>
        <dbReference type="PROSITE-ProRule" id="PRU01360"/>
    </source>
</evidence>
<feature type="domain" description="TonB-dependent receptor plug" evidence="11">
    <location>
        <begin position="122"/>
        <end position="229"/>
    </location>
</feature>
<dbReference type="InterPro" id="IPR012910">
    <property type="entry name" value="Plug_dom"/>
</dbReference>
<comment type="subcellular location">
    <subcellularLocation>
        <location evidence="1 8">Cell outer membrane</location>
        <topology evidence="1 8">Multi-pass membrane protein</topology>
    </subcellularLocation>
</comment>
<dbReference type="InterPro" id="IPR039426">
    <property type="entry name" value="TonB-dep_rcpt-like"/>
</dbReference>
<evidence type="ECO:0000256" key="9">
    <source>
        <dbReference type="RuleBase" id="RU003357"/>
    </source>
</evidence>
<dbReference type="Gene3D" id="2.170.130.10">
    <property type="entry name" value="TonB-dependent receptor, plug domain"/>
    <property type="match status" value="1"/>
</dbReference>